<proteinExistence type="predicted"/>
<evidence type="ECO:0000313" key="2">
    <source>
        <dbReference type="Proteomes" id="UP000238137"/>
    </source>
</evidence>
<name>A0A422QZK5_9RHOB</name>
<reference evidence="1" key="1">
    <citation type="submission" date="2018-05" db="EMBL/GenBank/DDBJ databases">
        <title>Reclassification of Methylarcula marina and Methylarcula terricola as Paracoccus methylarcula sp.nov., comb.nov. and Paracoccus terricola comb.nov.</title>
        <authorList>
            <person name="Shmareva M.N."/>
            <person name="Doronina N.V."/>
            <person name="Vasilenko O.V."/>
            <person name="Tarlachkov S.V."/>
            <person name="Trotsenko Y.A."/>
        </authorList>
    </citation>
    <scope>NUCLEOTIDE SEQUENCE [LARGE SCALE GENOMIC DNA]</scope>
    <source>
        <strain evidence="1">VKM B-2159</strain>
    </source>
</reference>
<dbReference type="InterPro" id="IPR029044">
    <property type="entry name" value="Nucleotide-diphossugar_trans"/>
</dbReference>
<dbReference type="AlphaFoldDB" id="A0A422QZK5"/>
<evidence type="ECO:0000313" key="1">
    <source>
        <dbReference type="EMBL" id="RNF35404.1"/>
    </source>
</evidence>
<protein>
    <submittedName>
        <fullName evidence="1">Uncharacterized protein</fullName>
    </submittedName>
</protein>
<dbReference type="EMBL" id="PXNQ02000003">
    <property type="protein sequence ID" value="RNF35404.1"/>
    <property type="molecule type" value="Genomic_DNA"/>
</dbReference>
<gene>
    <name evidence="1" type="ORF">A7A09_005560</name>
</gene>
<dbReference type="Proteomes" id="UP000238137">
    <property type="component" value="Unassembled WGS sequence"/>
</dbReference>
<dbReference type="SUPFAM" id="SSF53448">
    <property type="entry name" value="Nucleotide-diphospho-sugar transferases"/>
    <property type="match status" value="1"/>
</dbReference>
<accession>A0A422QZK5</accession>
<sequence length="330" mass="37700">MKAKGANLLIVAQGGRLQFEALIFAASLRQSSPDYPGRLIIAEPQPEGAWAGHDTLIAPETRDVLEWLGAEIHPFTARHFGAQYPYGNKIEALQVLPPKEPFIFFDTDTLITGPLDSIKFDFKRPSASMRREGTWPIPPLYGPGYSTIWKSLYDRFGLDFASTLDPSQPDEHWERYLYFNAGWFFGADPEEFGRRFLDWAIAVRDEPQDELACQSLDPWLDQIILPLVIHSFGGTRPGPELAGLDGETTCHYRNLPLLYARESDKVVEVLETTVAHNRIKKRLKEWDAARKLIYQGKGRDKIRVMFDRDALPSKEKMIRNPLKKSGWWLL</sequence>
<dbReference type="OrthoDB" id="7684392at2"/>
<keyword evidence="2" id="KW-1185">Reference proteome</keyword>
<comment type="caution">
    <text evidence="1">The sequence shown here is derived from an EMBL/GenBank/DDBJ whole genome shotgun (WGS) entry which is preliminary data.</text>
</comment>
<organism evidence="1 2">
    <name type="scientific">Paracoccus methylarcula</name>
    <dbReference type="NCBI Taxonomy" id="72022"/>
    <lineage>
        <taxon>Bacteria</taxon>
        <taxon>Pseudomonadati</taxon>
        <taxon>Pseudomonadota</taxon>
        <taxon>Alphaproteobacteria</taxon>
        <taxon>Rhodobacterales</taxon>
        <taxon>Paracoccaceae</taxon>
        <taxon>Paracoccus</taxon>
    </lineage>
</organism>